<proteinExistence type="predicted"/>
<accession>A0A7W0HJX1</accession>
<keyword evidence="4" id="KW-1185">Reference proteome</keyword>
<dbReference type="Proteomes" id="UP000525298">
    <property type="component" value="Unassembled WGS sequence"/>
</dbReference>
<dbReference type="PANTHER" id="PTHR47585">
    <property type="match status" value="1"/>
</dbReference>
<organism evidence="3 4">
    <name type="scientific">Desulfosalsimonas propionicica</name>
    <dbReference type="NCBI Taxonomy" id="332175"/>
    <lineage>
        <taxon>Bacteria</taxon>
        <taxon>Pseudomonadati</taxon>
        <taxon>Thermodesulfobacteriota</taxon>
        <taxon>Desulfobacteria</taxon>
        <taxon>Desulfobacterales</taxon>
        <taxon>Desulfosalsimonadaceae</taxon>
        <taxon>Desulfosalsimonas</taxon>
    </lineage>
</organism>
<name>A0A7W0HJX1_9BACT</name>
<reference evidence="3 4" key="1">
    <citation type="submission" date="2020-07" db="EMBL/GenBank/DDBJ databases">
        <title>Genomic Encyclopedia of Type Strains, Phase IV (KMG-IV): sequencing the most valuable type-strain genomes for metagenomic binning, comparative biology and taxonomic classification.</title>
        <authorList>
            <person name="Goeker M."/>
        </authorList>
    </citation>
    <scope>NUCLEOTIDE SEQUENCE [LARGE SCALE GENOMIC DNA]</scope>
    <source>
        <strain evidence="3 4">DSM 17721</strain>
    </source>
</reference>
<protein>
    <recommendedName>
        <fullName evidence="5">Exopolyphosphatase</fullName>
    </recommendedName>
</protein>
<evidence type="ECO:0000259" key="1">
    <source>
        <dbReference type="Pfam" id="PF07287"/>
    </source>
</evidence>
<dbReference type="Pfam" id="PF23544">
    <property type="entry name" value="AtuA_ferredoxin"/>
    <property type="match status" value="1"/>
</dbReference>
<evidence type="ECO:0000313" key="3">
    <source>
        <dbReference type="EMBL" id="MBA2880476.1"/>
    </source>
</evidence>
<dbReference type="Pfam" id="PF07287">
    <property type="entry name" value="AtuA"/>
    <property type="match status" value="1"/>
</dbReference>
<evidence type="ECO:0000313" key="4">
    <source>
        <dbReference type="Proteomes" id="UP000525298"/>
    </source>
</evidence>
<feature type="domain" description="Acyclic terpene utilisation N-terminal" evidence="1">
    <location>
        <begin position="11"/>
        <end position="445"/>
    </location>
</feature>
<gene>
    <name evidence="3" type="ORF">HNR65_000794</name>
</gene>
<dbReference type="RefSeq" id="WP_181550156.1">
    <property type="nucleotide sequence ID" value="NZ_JACDUS010000002.1"/>
</dbReference>
<evidence type="ECO:0008006" key="5">
    <source>
        <dbReference type="Google" id="ProtNLM"/>
    </source>
</evidence>
<dbReference type="PANTHER" id="PTHR47585:SF1">
    <property type="entry name" value="DUF1446 DOMAIN-CONTAINING PROTEIN"/>
    <property type="match status" value="1"/>
</dbReference>
<dbReference type="EMBL" id="JACDUS010000002">
    <property type="protein sequence ID" value="MBA2880476.1"/>
    <property type="molecule type" value="Genomic_DNA"/>
</dbReference>
<comment type="caution">
    <text evidence="3">The sequence shown here is derived from an EMBL/GenBank/DDBJ whole genome shotgun (WGS) entry which is preliminary data.</text>
</comment>
<dbReference type="AlphaFoldDB" id="A0A7W0HJX1"/>
<evidence type="ECO:0000259" key="2">
    <source>
        <dbReference type="Pfam" id="PF23544"/>
    </source>
</evidence>
<sequence>MSHPKADEKLIIANCSGFFGDRLSAAREMVEGGPVHVLTGDYLAELTMAILLKDTLKDPDRGYARTFLTQMEEIMGQCLEKGIKVVSNAGGLNPAALAQKLEEIADQLGLHPKIACITGDNLMENLEDLQGQGEAFVHMDKNMSLKQAGAVPITANAYFGGWGIAEALKQGADIVVCGRVADAALAVGPAAWHFKWRQTDWDRLAGAYAAGHVIECGAQATGGNYSFIDEVPSFRNVGFPIAEIFSDGSFVITKHPNTGGLVSTGTVTAQLLYEIAAPAYLTPDVTVHFDTLTLEDQGNHRVLASGVCGAPPPATAKVCINTLGGHKNSMTVVLTGLDIEKKAKIVEDTLFDSIGGKDQFQTVDVQLIRSDKCDPPSNDEAFAFLRITVVDPEAKRASRFSNNLVELVLASIPGFTITSPPGKATQTVVHWPSLMSMERLTQVVEIRGQKLEVQCAAPDAEPVDVHPKKIRLPAVPEGPMVQAPMGRVFATRSGDKGGNANLGVWAKTPEAFAFLREFLTPEKLKELLPDCAPYEIERFELANLLAVNFYIHGILGDGVAASFRSDPQAKTLGEYLRAKVIEMPASIVPHA</sequence>
<dbReference type="InterPro" id="IPR056362">
    <property type="entry name" value="AtuA-like_ferredoxin_dom"/>
</dbReference>
<dbReference type="InterPro" id="IPR010839">
    <property type="entry name" value="AtuA_N"/>
</dbReference>
<feature type="domain" description="AtuA-like ferredoxin-fold" evidence="2">
    <location>
        <begin position="487"/>
        <end position="578"/>
    </location>
</feature>